<evidence type="ECO:0000256" key="1">
    <source>
        <dbReference type="SAM" id="MobiDB-lite"/>
    </source>
</evidence>
<evidence type="ECO:0000313" key="3">
    <source>
        <dbReference type="Proteomes" id="UP000028045"/>
    </source>
</evidence>
<organism evidence="2 3">
    <name type="scientific">Stachybotrys chartarum (strain CBS 109288 / IBT 7711)</name>
    <name type="common">Toxic black mold</name>
    <name type="synonym">Stilbospora chartarum</name>
    <dbReference type="NCBI Taxonomy" id="1280523"/>
    <lineage>
        <taxon>Eukaryota</taxon>
        <taxon>Fungi</taxon>
        <taxon>Dikarya</taxon>
        <taxon>Ascomycota</taxon>
        <taxon>Pezizomycotina</taxon>
        <taxon>Sordariomycetes</taxon>
        <taxon>Hypocreomycetidae</taxon>
        <taxon>Hypocreales</taxon>
        <taxon>Stachybotryaceae</taxon>
        <taxon>Stachybotrys</taxon>
    </lineage>
</organism>
<accession>A0A084AQ83</accession>
<keyword evidence="3" id="KW-1185">Reference proteome</keyword>
<feature type="compositionally biased region" description="Polar residues" evidence="1">
    <location>
        <begin position="34"/>
        <end position="48"/>
    </location>
</feature>
<feature type="region of interest" description="Disordered" evidence="1">
    <location>
        <begin position="1"/>
        <end position="66"/>
    </location>
</feature>
<dbReference type="Proteomes" id="UP000028045">
    <property type="component" value="Unassembled WGS sequence"/>
</dbReference>
<feature type="compositionally biased region" description="Basic and acidic residues" evidence="1">
    <location>
        <begin position="50"/>
        <end position="60"/>
    </location>
</feature>
<name>A0A084AQ83_STACB</name>
<proteinExistence type="predicted"/>
<gene>
    <name evidence="2" type="ORF">S7711_02381</name>
</gene>
<dbReference type="AlphaFoldDB" id="A0A084AQ83"/>
<dbReference type="HOGENOM" id="CLU_576178_0_0_1"/>
<evidence type="ECO:0000313" key="2">
    <source>
        <dbReference type="EMBL" id="KEY67462.1"/>
    </source>
</evidence>
<reference evidence="2 3" key="1">
    <citation type="journal article" date="2014" name="BMC Genomics">
        <title>Comparative genome sequencing reveals chemotype-specific gene clusters in the toxigenic black mold Stachybotrys.</title>
        <authorList>
            <person name="Semeiks J."/>
            <person name="Borek D."/>
            <person name="Otwinowski Z."/>
            <person name="Grishin N.V."/>
        </authorList>
    </citation>
    <scope>NUCLEOTIDE SEQUENCE [LARGE SCALE GENOMIC DNA]</scope>
    <source>
        <strain evidence="3">CBS 109288 / IBT 7711</strain>
    </source>
</reference>
<dbReference type="OrthoDB" id="4739136at2759"/>
<dbReference type="EMBL" id="KL648614">
    <property type="protein sequence ID" value="KEY67462.1"/>
    <property type="molecule type" value="Genomic_DNA"/>
</dbReference>
<protein>
    <submittedName>
        <fullName evidence="2">Uncharacterized protein</fullName>
    </submittedName>
</protein>
<sequence length="506" mass="57769">MKLGRPSGDGENRRSTRGPRASPPKNRVPRQTKTRSWPKTTATPSFYSQLEERRRQKASAEEDMYIGPPPMDRMLVDCLLVIPGKHMLPQGLDYPTAFQDVCRTNKVWITRLESEPNIIHIRSETMLQLQNGLAAVNRAIRDMRLGNEHQSPRFIIQGFTRAARDNARITLVLNARPFIANAAQSPNNQNVFPEPTLSDLCADIGSSFETLRVVESRLKMSVRFGQFIVRAKKRGLTDQISYDDFLGLMKMYPRRGGALFEPRNSNPQLARLAVERLANAEIGLCQSPQEVEYSCTLELVAKDGIVHMGVASEPAGRLRLLDANWETKEHSPRLNWTVSAPDMKFDWNLKVQACTIATDVPVHLRGLLRCVNIKLESDLDSALRRFEFPIIRLQPATVAKETVEVTRLKISAVLPVQDTMYVVRVTVTRAWMGFNSDVQPEDTWEVDFYGLHWDETMNYVSTEDRRKDWGQDFANIWPGEEPDVSVRIRRFLQTIFRIQHVLDGLE</sequence>